<evidence type="ECO:0000256" key="5">
    <source>
        <dbReference type="ARBA" id="ARBA00022490"/>
    </source>
</evidence>
<evidence type="ECO:0000256" key="8">
    <source>
        <dbReference type="ARBA" id="ARBA00033055"/>
    </source>
</evidence>
<keyword evidence="11" id="KW-1185">Reference proteome</keyword>
<evidence type="ECO:0000259" key="9">
    <source>
        <dbReference type="PROSITE" id="PS51350"/>
    </source>
</evidence>
<dbReference type="PROSITE" id="PS00589">
    <property type="entry name" value="PTS_HPR_SER"/>
    <property type="match status" value="1"/>
</dbReference>
<dbReference type="EMBL" id="CP002209">
    <property type="protein sequence ID" value="ADN76628.1"/>
    <property type="molecule type" value="Genomic_DNA"/>
</dbReference>
<dbReference type="InterPro" id="IPR050399">
    <property type="entry name" value="HPr"/>
</dbReference>
<dbReference type="OrthoDB" id="9809047at2"/>
<keyword evidence="5" id="KW-0963">Cytoplasm</keyword>
<dbReference type="eggNOG" id="COG1925">
    <property type="taxonomic scope" value="Bacteria"/>
</dbReference>
<name>E1SMV9_FERBD</name>
<evidence type="ECO:0000313" key="11">
    <source>
        <dbReference type="Proteomes" id="UP000006683"/>
    </source>
</evidence>
<evidence type="ECO:0000256" key="7">
    <source>
        <dbReference type="ARBA" id="ARBA00022683"/>
    </source>
</evidence>
<dbReference type="InterPro" id="IPR000032">
    <property type="entry name" value="HPr-like"/>
</dbReference>
<dbReference type="InterPro" id="IPR001020">
    <property type="entry name" value="PTS_HPr_His_P_site"/>
</dbReference>
<keyword evidence="6" id="KW-0762">Sugar transport</keyword>
<dbReference type="Proteomes" id="UP000006683">
    <property type="component" value="Chromosome"/>
</dbReference>
<evidence type="ECO:0000256" key="3">
    <source>
        <dbReference type="ARBA" id="ARBA00020422"/>
    </source>
</evidence>
<comment type="subcellular location">
    <subcellularLocation>
        <location evidence="2">Cytoplasm</location>
    </subcellularLocation>
</comment>
<dbReference type="PANTHER" id="PTHR33705">
    <property type="entry name" value="PHOSPHOCARRIER PROTEIN HPR"/>
    <property type="match status" value="1"/>
</dbReference>
<dbReference type="InterPro" id="IPR035895">
    <property type="entry name" value="HPr-like_sf"/>
</dbReference>
<dbReference type="PANTHER" id="PTHR33705:SF1">
    <property type="entry name" value="PHOSPHOCARRIER PROTEIN HPR"/>
    <property type="match status" value="1"/>
</dbReference>
<dbReference type="Gene3D" id="3.30.1340.10">
    <property type="entry name" value="HPr-like"/>
    <property type="match status" value="1"/>
</dbReference>
<evidence type="ECO:0000256" key="1">
    <source>
        <dbReference type="ARBA" id="ARBA00003681"/>
    </source>
</evidence>
<keyword evidence="4" id="KW-0813">Transport</keyword>
<evidence type="ECO:0000313" key="10">
    <source>
        <dbReference type="EMBL" id="ADN76628.1"/>
    </source>
</evidence>
<dbReference type="CDD" id="cd00367">
    <property type="entry name" value="PTS-HPr_like"/>
    <property type="match status" value="1"/>
</dbReference>
<dbReference type="PRINTS" id="PR00107">
    <property type="entry name" value="PHOSPHOCPHPR"/>
</dbReference>
<feature type="domain" description="HPr" evidence="9">
    <location>
        <begin position="1"/>
        <end position="85"/>
    </location>
</feature>
<dbReference type="GO" id="GO:0005737">
    <property type="term" value="C:cytoplasm"/>
    <property type="evidence" value="ECO:0007669"/>
    <property type="project" value="UniProtKB-SubCell"/>
</dbReference>
<dbReference type="KEGG" id="fbl:Fbal_2426"/>
<accession>E1SMV9</accession>
<dbReference type="AlphaFoldDB" id="E1SMV9"/>
<dbReference type="GeneID" id="67182638"/>
<proteinExistence type="predicted"/>
<evidence type="ECO:0000256" key="2">
    <source>
        <dbReference type="ARBA" id="ARBA00004496"/>
    </source>
</evidence>
<dbReference type="NCBIfam" id="TIGR01003">
    <property type="entry name" value="PTS_HPr_family"/>
    <property type="match status" value="1"/>
</dbReference>
<dbReference type="GO" id="GO:0009401">
    <property type="term" value="P:phosphoenolpyruvate-dependent sugar phosphotransferase system"/>
    <property type="evidence" value="ECO:0007669"/>
    <property type="project" value="UniProtKB-KW"/>
</dbReference>
<sequence length="85" mass="8939">MHRKTVTVTAPHGIHTRPAALLVKAAQGYECDILVECGGRRASAKSLFRLQTLALSQGAEVTVSAQGDGAQQAVEAIATLLQELN</sequence>
<dbReference type="HOGENOM" id="CLU_136230_2_3_6"/>
<dbReference type="Pfam" id="PF00381">
    <property type="entry name" value="PTS-HPr"/>
    <property type="match status" value="1"/>
</dbReference>
<comment type="function">
    <text evidence="1">General (non sugar-specific) component of the phosphoenolpyruvate-dependent sugar phosphotransferase system (sugar PTS). This major carbohydrate active-transport system catalyzes the phosphorylation of incoming sugar substrates concomitantly with their translocation across the cell membrane. The phosphoryl group from phosphoenolpyruvate (PEP) is transferred to the phosphoryl carrier protein HPr by enzyme I. Phospho-HPr then transfers it to the PTS EIIA domain.</text>
</comment>
<dbReference type="STRING" id="550540.Fbal_2426"/>
<evidence type="ECO:0000256" key="4">
    <source>
        <dbReference type="ARBA" id="ARBA00022448"/>
    </source>
</evidence>
<dbReference type="RefSeq" id="WP_013345934.1">
    <property type="nucleotide sequence ID" value="NC_014541.1"/>
</dbReference>
<dbReference type="GO" id="GO:0016740">
    <property type="term" value="F:transferase activity"/>
    <property type="evidence" value="ECO:0007669"/>
    <property type="project" value="UniProtKB-KW"/>
</dbReference>
<dbReference type="InterPro" id="IPR002114">
    <property type="entry name" value="PTS_HPr_Ser_P_site"/>
</dbReference>
<dbReference type="SUPFAM" id="SSF55594">
    <property type="entry name" value="HPr-like"/>
    <property type="match status" value="1"/>
</dbReference>
<keyword evidence="7" id="KW-0598">Phosphotransferase system</keyword>
<evidence type="ECO:0000256" key="6">
    <source>
        <dbReference type="ARBA" id="ARBA00022597"/>
    </source>
</evidence>
<protein>
    <recommendedName>
        <fullName evidence="3">Phosphocarrier protein HPr</fullName>
    </recommendedName>
    <alternativeName>
        <fullName evidence="8">Histidine-containing protein</fullName>
    </alternativeName>
</protein>
<organism evidence="10 11">
    <name type="scientific">Ferrimonas balearica (strain DSM 9799 / CCM 4581 / KCTC 23876 / PAT)</name>
    <dbReference type="NCBI Taxonomy" id="550540"/>
    <lineage>
        <taxon>Bacteria</taxon>
        <taxon>Pseudomonadati</taxon>
        <taxon>Pseudomonadota</taxon>
        <taxon>Gammaproteobacteria</taxon>
        <taxon>Alteromonadales</taxon>
        <taxon>Ferrimonadaceae</taxon>
        <taxon>Ferrimonas</taxon>
    </lineage>
</organism>
<dbReference type="PROSITE" id="PS51350">
    <property type="entry name" value="PTS_HPR_DOM"/>
    <property type="match status" value="1"/>
</dbReference>
<gene>
    <name evidence="10" type="ordered locus">Fbal_2426</name>
</gene>
<reference evidence="10 11" key="1">
    <citation type="journal article" date="2010" name="Stand. Genomic Sci.">
        <title>Complete genome sequence of Ferrimonas balearica type strain (PAT).</title>
        <authorList>
            <person name="Nolan M."/>
            <person name="Sikorski J."/>
            <person name="Davenport K."/>
            <person name="Lucas S."/>
            <person name="Glavina Del Rio T."/>
            <person name="Tice H."/>
            <person name="Cheng J."/>
            <person name="Goodwin L."/>
            <person name="Pitluck S."/>
            <person name="Liolios K."/>
            <person name="Ivanova N."/>
            <person name="Mavromatis K."/>
            <person name="Ovchinnikova G."/>
            <person name="Pati A."/>
            <person name="Chen A."/>
            <person name="Palaniappan K."/>
            <person name="Land M."/>
            <person name="Hauser L."/>
            <person name="Chang Y."/>
            <person name="Jeffries C."/>
            <person name="Tapia R."/>
            <person name="Brettin T."/>
            <person name="Detter J."/>
            <person name="Han C."/>
            <person name="Yasawong M."/>
            <person name="Rohde M."/>
            <person name="Tindall B."/>
            <person name="Goker M."/>
            <person name="Woyke T."/>
            <person name="Bristow J."/>
            <person name="Eisen J."/>
            <person name="Markowitz V."/>
            <person name="Hugenholtz P."/>
            <person name="Kyrpides N."/>
            <person name="Klenk H."/>
            <person name="Lapidus A."/>
        </authorList>
    </citation>
    <scope>NUCLEOTIDE SEQUENCE [LARGE SCALE GENOMIC DNA]</scope>
    <source>
        <strain evidence="11">DSM 9799 / CCM 4581 / KCTC 23876 / PAT</strain>
    </source>
</reference>
<dbReference type="PROSITE" id="PS00369">
    <property type="entry name" value="PTS_HPR_HIS"/>
    <property type="match status" value="1"/>
</dbReference>
<keyword evidence="10" id="KW-0808">Transferase</keyword>